<comment type="caution">
    <text evidence="1">The sequence shown here is derived from an EMBL/GenBank/DDBJ whole genome shotgun (WGS) entry which is preliminary data.</text>
</comment>
<dbReference type="EMBL" id="LSBJ02000002">
    <property type="protein sequence ID" value="OAQ70036.1"/>
    <property type="molecule type" value="Genomic_DNA"/>
</dbReference>
<dbReference type="Proteomes" id="UP000078397">
    <property type="component" value="Unassembled WGS sequence"/>
</dbReference>
<dbReference type="AlphaFoldDB" id="A0A179FWJ3"/>
<dbReference type="RefSeq" id="XP_018146573.1">
    <property type="nucleotide sequence ID" value="XM_018291071.1"/>
</dbReference>
<gene>
    <name evidence="1" type="ORF">VFPPC_13294</name>
</gene>
<keyword evidence="2" id="KW-1185">Reference proteome</keyword>
<accession>A0A179FWJ3</accession>
<name>A0A179FWJ3_METCM</name>
<evidence type="ECO:0000313" key="2">
    <source>
        <dbReference type="Proteomes" id="UP000078397"/>
    </source>
</evidence>
<protein>
    <submittedName>
        <fullName evidence="1">Uncharacterized protein</fullName>
    </submittedName>
</protein>
<proteinExistence type="predicted"/>
<reference evidence="1 2" key="1">
    <citation type="journal article" date="2016" name="PLoS Pathog.">
        <title>Biosynthesis of antibiotic leucinostatins in bio-control fungus Purpureocillium lilacinum and their inhibition on phytophthora revealed by genome mining.</title>
        <authorList>
            <person name="Wang G."/>
            <person name="Liu Z."/>
            <person name="Lin R."/>
            <person name="Li E."/>
            <person name="Mao Z."/>
            <person name="Ling J."/>
            <person name="Yang Y."/>
            <person name="Yin W.B."/>
            <person name="Xie B."/>
        </authorList>
    </citation>
    <scope>NUCLEOTIDE SEQUENCE [LARGE SCALE GENOMIC DNA]</scope>
    <source>
        <strain evidence="1">170</strain>
    </source>
</reference>
<dbReference type="GeneID" id="28855065"/>
<evidence type="ECO:0000313" key="1">
    <source>
        <dbReference type="EMBL" id="OAQ70036.1"/>
    </source>
</evidence>
<dbReference type="KEGG" id="pchm:VFPPC_13294"/>
<sequence>MGFTSRDRTPGREIQDPDDVAYVIPEVPEDYKGYPWQGMRNVRFQLRGAGPSDNPVLGGPIIAEHEYHSNNTCTGNKFTITYYGMNRTPDQAGKKYEVYIQQYWYEQLKCCFVMSVKGRWPLDRWGRIKNLFRSAQEEKDEGRWSESTWIKMKFECRERNKEFSLECSEVGRTASITVPRFKSQGDIAEDTWKDVFNIGRTMGLEISHVAYLAWIATMWTSSLGWVEHANDAEYHKVPMWRF</sequence>
<organism evidence="1 2">
    <name type="scientific">Pochonia chlamydosporia 170</name>
    <dbReference type="NCBI Taxonomy" id="1380566"/>
    <lineage>
        <taxon>Eukaryota</taxon>
        <taxon>Fungi</taxon>
        <taxon>Dikarya</taxon>
        <taxon>Ascomycota</taxon>
        <taxon>Pezizomycotina</taxon>
        <taxon>Sordariomycetes</taxon>
        <taxon>Hypocreomycetidae</taxon>
        <taxon>Hypocreales</taxon>
        <taxon>Clavicipitaceae</taxon>
        <taxon>Pochonia</taxon>
    </lineage>
</organism>